<keyword evidence="4 5" id="KW-0067">ATP-binding</keyword>
<organism evidence="8 9">
    <name type="scientific">Glycomyces terrestris</name>
    <dbReference type="NCBI Taxonomy" id="2493553"/>
    <lineage>
        <taxon>Bacteria</taxon>
        <taxon>Bacillati</taxon>
        <taxon>Actinomycetota</taxon>
        <taxon>Actinomycetes</taxon>
        <taxon>Glycomycetales</taxon>
        <taxon>Glycomycetaceae</taxon>
        <taxon>Glycomyces</taxon>
    </lineage>
</organism>
<dbReference type="InterPro" id="IPR000595">
    <property type="entry name" value="cNMP-bd_dom"/>
</dbReference>
<evidence type="ECO:0000256" key="5">
    <source>
        <dbReference type="PROSITE-ProRule" id="PRU00409"/>
    </source>
</evidence>
<dbReference type="PROSITE" id="PS50975">
    <property type="entry name" value="ATP_GRASP"/>
    <property type="match status" value="1"/>
</dbReference>
<dbReference type="InterPro" id="IPR013815">
    <property type="entry name" value="ATP_grasp_subdomain_1"/>
</dbReference>
<dbReference type="Gene3D" id="3.30.470.20">
    <property type="entry name" value="ATP-grasp fold, B domain"/>
    <property type="match status" value="1"/>
</dbReference>
<dbReference type="InterPro" id="IPR003135">
    <property type="entry name" value="ATP-grasp_carboxylate-amine"/>
</dbReference>
<dbReference type="EMBL" id="RSEB01000001">
    <property type="protein sequence ID" value="RRS01230.1"/>
    <property type="molecule type" value="Genomic_DNA"/>
</dbReference>
<dbReference type="Pfam" id="PF18603">
    <property type="entry name" value="LAL_C2"/>
    <property type="match status" value="1"/>
</dbReference>
<evidence type="ECO:0000256" key="2">
    <source>
        <dbReference type="ARBA" id="ARBA00022741"/>
    </source>
</evidence>
<evidence type="ECO:0000313" key="9">
    <source>
        <dbReference type="Proteomes" id="UP000277256"/>
    </source>
</evidence>
<evidence type="ECO:0000259" key="7">
    <source>
        <dbReference type="PROSITE" id="PS50975"/>
    </source>
</evidence>
<gene>
    <name evidence="8" type="ORF">EIW28_00130</name>
</gene>
<feature type="domain" description="Cyclic nucleotide-binding" evidence="6">
    <location>
        <begin position="205"/>
        <end position="245"/>
    </location>
</feature>
<accession>A0A426V337</accession>
<dbReference type="PANTHER" id="PTHR43585:SF2">
    <property type="entry name" value="ATP-GRASP ENZYME FSQD"/>
    <property type="match status" value="1"/>
</dbReference>
<dbReference type="PANTHER" id="PTHR43585">
    <property type="entry name" value="FUMIPYRROLE BIOSYNTHESIS PROTEIN C"/>
    <property type="match status" value="1"/>
</dbReference>
<dbReference type="GO" id="GO:0016874">
    <property type="term" value="F:ligase activity"/>
    <property type="evidence" value="ECO:0007669"/>
    <property type="project" value="UniProtKB-KW"/>
</dbReference>
<reference evidence="8 9" key="1">
    <citation type="submission" date="2018-12" db="EMBL/GenBank/DDBJ databases">
        <title>Glycomyces sp. YIM 121974 draft genome.</title>
        <authorList>
            <person name="Li Q."/>
        </authorList>
    </citation>
    <scope>NUCLEOTIDE SEQUENCE [LARGE SCALE GENOMIC DNA]</scope>
    <source>
        <strain evidence="8 9">YIM 121974</strain>
    </source>
</reference>
<evidence type="ECO:0000313" key="8">
    <source>
        <dbReference type="EMBL" id="RRS01230.1"/>
    </source>
</evidence>
<dbReference type="GO" id="GO:0046872">
    <property type="term" value="F:metal ion binding"/>
    <property type="evidence" value="ECO:0007669"/>
    <property type="project" value="InterPro"/>
</dbReference>
<feature type="domain" description="ATP-grasp" evidence="7">
    <location>
        <begin position="114"/>
        <end position="309"/>
    </location>
</feature>
<dbReference type="Gene3D" id="3.30.1490.20">
    <property type="entry name" value="ATP-grasp fold, A domain"/>
    <property type="match status" value="1"/>
</dbReference>
<keyword evidence="3" id="KW-0658">Purine biosynthesis</keyword>
<dbReference type="AlphaFoldDB" id="A0A426V337"/>
<sequence>MEPEMNVLLVHVKKNRLPDHIVKALFPQFLTVITEPGHLQEYGPGVDVRLVEDVQDLECLRAEVLEVLRQRRIDRIFMPFELGQAQAAFVREYFGIPGIGFTAANALTNKYVMKLRLREAGLPQAPFALAAGVDRIEAAGDEVGWPVVVKPAVGGGSLDVFTFDSAAEARAFAASRDADPIRKLTCPLVVESFVDIRTELHCDGVVDGGEVRFAKASEYFVPVLGHGEQFGSRILPDGDPVAAEILDLHRRAVAATGLESGVTHMEFFQTEDGLLASEIACRPAGGGIPHAVKLQTGVDIWAACLDTALGRAPKTAETETGAGTVAHWYLTVPPGRIVKLTDADQLRQIDGVIDVVANFKVGDSVPTRQNSATAAMLVFARADSLAEVERLHKEIYGAYRVEVSSE</sequence>
<evidence type="ECO:0000256" key="1">
    <source>
        <dbReference type="ARBA" id="ARBA00022598"/>
    </source>
</evidence>
<keyword evidence="2 5" id="KW-0547">Nucleotide-binding</keyword>
<dbReference type="GO" id="GO:0006164">
    <property type="term" value="P:purine nucleotide biosynthetic process"/>
    <property type="evidence" value="ECO:0007669"/>
    <property type="project" value="UniProtKB-KW"/>
</dbReference>
<dbReference type="Pfam" id="PF02222">
    <property type="entry name" value="ATP-grasp"/>
    <property type="match status" value="1"/>
</dbReference>
<proteinExistence type="predicted"/>
<keyword evidence="1" id="KW-0436">Ligase</keyword>
<dbReference type="InterPro" id="IPR011761">
    <property type="entry name" value="ATP-grasp"/>
</dbReference>
<evidence type="ECO:0000259" key="6">
    <source>
        <dbReference type="PROSITE" id="PS50042"/>
    </source>
</evidence>
<evidence type="ECO:0000256" key="3">
    <source>
        <dbReference type="ARBA" id="ARBA00022755"/>
    </source>
</evidence>
<dbReference type="Proteomes" id="UP000277256">
    <property type="component" value="Unassembled WGS sequence"/>
</dbReference>
<name>A0A426V337_9ACTN</name>
<comment type="caution">
    <text evidence="8">The sequence shown here is derived from an EMBL/GenBank/DDBJ whole genome shotgun (WGS) entry which is preliminary data.</text>
</comment>
<dbReference type="InterPro" id="IPR040570">
    <property type="entry name" value="LAL_C2"/>
</dbReference>
<dbReference type="InterPro" id="IPR052032">
    <property type="entry name" value="ATP-dep_AA_Ligase"/>
</dbReference>
<dbReference type="GO" id="GO:0005524">
    <property type="term" value="F:ATP binding"/>
    <property type="evidence" value="ECO:0007669"/>
    <property type="project" value="UniProtKB-UniRule"/>
</dbReference>
<dbReference type="SUPFAM" id="SSF56059">
    <property type="entry name" value="Glutathione synthetase ATP-binding domain-like"/>
    <property type="match status" value="1"/>
</dbReference>
<dbReference type="Gene3D" id="3.40.50.20">
    <property type="match status" value="1"/>
</dbReference>
<keyword evidence="9" id="KW-1185">Reference proteome</keyword>
<evidence type="ECO:0000256" key="4">
    <source>
        <dbReference type="ARBA" id="ARBA00022840"/>
    </source>
</evidence>
<dbReference type="PROSITE" id="PS50042">
    <property type="entry name" value="CNMP_BINDING_3"/>
    <property type="match status" value="1"/>
</dbReference>
<protein>
    <submittedName>
        <fullName evidence="8">ATP-grasp domain-containing protein</fullName>
    </submittedName>
</protein>